<dbReference type="PANTHER" id="PTHR47642">
    <property type="entry name" value="ATP-DEPENDENT DNA HELICASE"/>
    <property type="match status" value="1"/>
</dbReference>
<name>A0A8J2NKT5_9HEXA</name>
<dbReference type="Proteomes" id="UP000708208">
    <property type="component" value="Unassembled WGS sequence"/>
</dbReference>
<evidence type="ECO:0008006" key="3">
    <source>
        <dbReference type="Google" id="ProtNLM"/>
    </source>
</evidence>
<proteinExistence type="predicted"/>
<protein>
    <recommendedName>
        <fullName evidence="3">ATP-dependent DNA helicase</fullName>
    </recommendedName>
</protein>
<accession>A0A8J2NKT5</accession>
<evidence type="ECO:0000313" key="2">
    <source>
        <dbReference type="Proteomes" id="UP000708208"/>
    </source>
</evidence>
<feature type="non-terminal residue" evidence="1">
    <location>
        <position position="1"/>
    </location>
</feature>
<sequence length="384" mass="44801">SESVREKPIYTLLFIAATVNWTGVEYLHKKINYFWKRFKSLRNAMDVADLNAKTFNAWRKSFRVCNILPRTPQIPHEALNIKQRYLIDKQDLVKAYELEQEKLRRDDFDYLIACFTGIAAHNVQGNEMMRFRELLSRLKRKECILEDVEYIRSRMVSKLPENEIKRFSESVHIFPLRCLVRDHNRNHLRKMFSSEKLIKILNGREPLEIAIGCRIMLTRNLGVNVGLTNACHGIVLHVEYNDNCKESVKCIVAQFEDYSGNHFVTLPNGSKGFPIFRIADTEFNEAICNYEHVEKFPLVLCYATTAHKSQGLNLKMAAVFLDEHEFAPGLDFVVLSRCKHLNDLLILNRALSSERFLPEKSRATLLQIYEDKRLKVLSKNIVFE</sequence>
<reference evidence="1" key="1">
    <citation type="submission" date="2021-06" db="EMBL/GenBank/DDBJ databases">
        <authorList>
            <person name="Hodson N. C."/>
            <person name="Mongue J. A."/>
            <person name="Jaron S. K."/>
        </authorList>
    </citation>
    <scope>NUCLEOTIDE SEQUENCE</scope>
</reference>
<dbReference type="PANTHER" id="PTHR47642:SF5">
    <property type="entry name" value="ATP-DEPENDENT DNA HELICASE"/>
    <property type="match status" value="1"/>
</dbReference>
<organism evidence="1 2">
    <name type="scientific">Allacma fusca</name>
    <dbReference type="NCBI Taxonomy" id="39272"/>
    <lineage>
        <taxon>Eukaryota</taxon>
        <taxon>Metazoa</taxon>
        <taxon>Ecdysozoa</taxon>
        <taxon>Arthropoda</taxon>
        <taxon>Hexapoda</taxon>
        <taxon>Collembola</taxon>
        <taxon>Symphypleona</taxon>
        <taxon>Sminthuridae</taxon>
        <taxon>Allacma</taxon>
    </lineage>
</organism>
<dbReference type="OrthoDB" id="416437at2759"/>
<gene>
    <name evidence="1" type="ORF">AFUS01_LOCUS6181</name>
</gene>
<dbReference type="InterPro" id="IPR051055">
    <property type="entry name" value="PIF1_helicase"/>
</dbReference>
<keyword evidence="2" id="KW-1185">Reference proteome</keyword>
<dbReference type="EMBL" id="CAJVCH010040394">
    <property type="protein sequence ID" value="CAG7716686.1"/>
    <property type="molecule type" value="Genomic_DNA"/>
</dbReference>
<comment type="caution">
    <text evidence="1">The sequence shown here is derived from an EMBL/GenBank/DDBJ whole genome shotgun (WGS) entry which is preliminary data.</text>
</comment>
<evidence type="ECO:0000313" key="1">
    <source>
        <dbReference type="EMBL" id="CAG7716686.1"/>
    </source>
</evidence>
<dbReference type="AlphaFoldDB" id="A0A8J2NKT5"/>